<evidence type="ECO:0000313" key="2">
    <source>
        <dbReference type="Proteomes" id="UP000031938"/>
    </source>
</evidence>
<name>A0A0C2VUU4_9BACL</name>
<comment type="caution">
    <text evidence="1">The sequence shown here is derived from an EMBL/GenBank/DDBJ whole genome shotgun (WGS) entry which is preliminary data.</text>
</comment>
<proteinExistence type="predicted"/>
<evidence type="ECO:0000313" key="1">
    <source>
        <dbReference type="EMBL" id="KIL48201.1"/>
    </source>
</evidence>
<keyword evidence="2" id="KW-1185">Reference proteome</keyword>
<dbReference type="EMBL" id="JXRP01000013">
    <property type="protein sequence ID" value="KIL48201.1"/>
    <property type="molecule type" value="Genomic_DNA"/>
</dbReference>
<organism evidence="1 2">
    <name type="scientific">Jeotgalibacillus soli</name>
    <dbReference type="NCBI Taxonomy" id="889306"/>
    <lineage>
        <taxon>Bacteria</taxon>
        <taxon>Bacillati</taxon>
        <taxon>Bacillota</taxon>
        <taxon>Bacilli</taxon>
        <taxon>Bacillales</taxon>
        <taxon>Caryophanaceae</taxon>
        <taxon>Jeotgalibacillus</taxon>
    </lineage>
</organism>
<gene>
    <name evidence="1" type="ORF">KP78_16480</name>
</gene>
<dbReference type="STRING" id="889306.KP78_16480"/>
<sequence length="41" mass="4749">MYRSPCIKENVSGIKLPSYLEKHFAVIHTRNTAIPSYIKEI</sequence>
<accession>A0A0C2VUU4</accession>
<reference evidence="1 2" key="1">
    <citation type="submission" date="2015-01" db="EMBL/GenBank/DDBJ databases">
        <title>Genome sequencing of Jeotgalibacillus soli.</title>
        <authorList>
            <person name="Goh K.M."/>
            <person name="Chan K.-G."/>
            <person name="Yaakop A.S."/>
            <person name="Ee R."/>
            <person name="Gan H.M."/>
            <person name="Chan C.S."/>
        </authorList>
    </citation>
    <scope>NUCLEOTIDE SEQUENCE [LARGE SCALE GENOMIC DNA]</scope>
    <source>
        <strain evidence="1 2">P9</strain>
    </source>
</reference>
<protein>
    <submittedName>
        <fullName evidence="1">Uncharacterized protein</fullName>
    </submittedName>
</protein>
<dbReference type="AlphaFoldDB" id="A0A0C2VUU4"/>
<dbReference type="PATRIC" id="fig|889306.3.peg.1655"/>
<dbReference type="Proteomes" id="UP000031938">
    <property type="component" value="Unassembled WGS sequence"/>
</dbReference>